<keyword evidence="3" id="KW-0813">Transport</keyword>
<dbReference type="Proteomes" id="UP000293398">
    <property type="component" value="Unassembled WGS sequence"/>
</dbReference>
<dbReference type="InterPro" id="IPR001638">
    <property type="entry name" value="Solute-binding_3/MltF_N"/>
</dbReference>
<evidence type="ECO:0000256" key="2">
    <source>
        <dbReference type="ARBA" id="ARBA00010742"/>
    </source>
</evidence>
<keyword evidence="4" id="KW-0732">Signal</keyword>
<name>A0A4Q7VPR1_9BURK</name>
<dbReference type="InterPro" id="IPR006311">
    <property type="entry name" value="TAT_signal"/>
</dbReference>
<dbReference type="PROSITE" id="PS51318">
    <property type="entry name" value="TAT"/>
    <property type="match status" value="1"/>
</dbReference>
<comment type="subcellular location">
    <subcellularLocation>
        <location evidence="1">Periplasm</location>
    </subcellularLocation>
</comment>
<evidence type="ECO:0000256" key="5">
    <source>
        <dbReference type="ARBA" id="ARBA00055538"/>
    </source>
</evidence>
<reference evidence="8 9" key="1">
    <citation type="submission" date="2019-02" db="EMBL/GenBank/DDBJ databases">
        <title>Genomic Encyclopedia of Type Strains, Phase IV (KMG-IV): sequencing the most valuable type-strain genomes for metagenomic binning, comparative biology and taxonomic classification.</title>
        <authorList>
            <person name="Goeker M."/>
        </authorList>
    </citation>
    <scope>NUCLEOTIDE SEQUENCE [LARGE SCALE GENOMIC DNA]</scope>
    <source>
        <strain evidence="8 9">DSM 23814</strain>
    </source>
</reference>
<dbReference type="GO" id="GO:0016020">
    <property type="term" value="C:membrane"/>
    <property type="evidence" value="ECO:0007669"/>
    <property type="project" value="InterPro"/>
</dbReference>
<dbReference type="GO" id="GO:0042597">
    <property type="term" value="C:periplasmic space"/>
    <property type="evidence" value="ECO:0007669"/>
    <property type="project" value="UniProtKB-SubCell"/>
</dbReference>
<dbReference type="SUPFAM" id="SSF53850">
    <property type="entry name" value="Periplasmic binding protein-like II"/>
    <property type="match status" value="1"/>
</dbReference>
<comment type="caution">
    <text evidence="8">The sequence shown here is derived from an EMBL/GenBank/DDBJ whole genome shotgun (WGS) entry which is preliminary data.</text>
</comment>
<dbReference type="Gene3D" id="3.40.190.10">
    <property type="entry name" value="Periplasmic binding protein-like II"/>
    <property type="match status" value="2"/>
</dbReference>
<evidence type="ECO:0000256" key="6">
    <source>
        <dbReference type="ARBA" id="ARBA00070228"/>
    </source>
</evidence>
<protein>
    <recommendedName>
        <fullName evidence="6">Putative aliphatic sulfonates-binding protein</fullName>
    </recommendedName>
</protein>
<gene>
    <name evidence="8" type="ORF">EV681_0198</name>
</gene>
<dbReference type="PANTHER" id="PTHR30024:SF42">
    <property type="entry name" value="ALIPHATIC SULFONATES-BINDING PROTEIN-RELATED"/>
    <property type="match status" value="1"/>
</dbReference>
<accession>A0A4Q7VPR1</accession>
<dbReference type="InterPro" id="IPR015168">
    <property type="entry name" value="SsuA/THI5"/>
</dbReference>
<comment type="function">
    <text evidence="5">Part of a binding-protein-dependent transport system for aliphatic sulfonates. Putative binding protein.</text>
</comment>
<evidence type="ECO:0000313" key="8">
    <source>
        <dbReference type="EMBL" id="RZT98421.1"/>
    </source>
</evidence>
<evidence type="ECO:0000313" key="9">
    <source>
        <dbReference type="Proteomes" id="UP000293398"/>
    </source>
</evidence>
<dbReference type="GO" id="GO:0042626">
    <property type="term" value="F:ATPase-coupled transmembrane transporter activity"/>
    <property type="evidence" value="ECO:0007669"/>
    <property type="project" value="InterPro"/>
</dbReference>
<dbReference type="InterPro" id="IPR010067">
    <property type="entry name" value="ABC_SsuA_sub-bd"/>
</dbReference>
<dbReference type="PANTHER" id="PTHR30024">
    <property type="entry name" value="ALIPHATIC SULFONATES-BINDING PROTEIN-RELATED"/>
    <property type="match status" value="1"/>
</dbReference>
<dbReference type="EMBL" id="SHKO01000001">
    <property type="protein sequence ID" value="RZT98421.1"/>
    <property type="molecule type" value="Genomic_DNA"/>
</dbReference>
<evidence type="ECO:0000256" key="4">
    <source>
        <dbReference type="ARBA" id="ARBA00022729"/>
    </source>
</evidence>
<sequence length="322" mass="35490">MTDSAFENRRSSLKLLAALGTLAGIAPLQTVWAQTKAKSFRVGWQKGSNIALLRARGNLDARLKKEGVSVRWIEFTAGPQMLEGLNVGSIDFACVGETPPIFAQAAGADLVYVASEPPAPKAEKILVQKDSPIQSFKELKGKRVALNRGSNVHYLLLKVLEREGLAYTDIDVKYLPPADARAAFESGSIDAWVIWDPFAQAAIEQIGARVLVAGHDQVHNYNFYLSTGAYAKSYPEILKWTIEEVDATNKWTVAHFDEAADILSPQIGLNREITRHALQNYAYGVAYITDPVAQNQQNIADAFSSQKLIPRALEIKNVIWRP</sequence>
<feature type="domain" description="Solute-binding protein family 3/N-terminal" evidence="7">
    <location>
        <begin position="39"/>
        <end position="259"/>
    </location>
</feature>
<dbReference type="AlphaFoldDB" id="A0A4Q7VPR1"/>
<dbReference type="FunFam" id="3.40.190.10:FF:000050">
    <property type="entry name" value="Sulfonate ABC transporter substrate-binding protein"/>
    <property type="match status" value="1"/>
</dbReference>
<evidence type="ECO:0000259" key="7">
    <source>
        <dbReference type="SMART" id="SM00062"/>
    </source>
</evidence>
<dbReference type="NCBIfam" id="TIGR01728">
    <property type="entry name" value="SsuA_fam"/>
    <property type="match status" value="1"/>
</dbReference>
<dbReference type="Pfam" id="PF09084">
    <property type="entry name" value="NMT1"/>
    <property type="match status" value="1"/>
</dbReference>
<evidence type="ECO:0000256" key="3">
    <source>
        <dbReference type="ARBA" id="ARBA00022448"/>
    </source>
</evidence>
<evidence type="ECO:0000256" key="1">
    <source>
        <dbReference type="ARBA" id="ARBA00004418"/>
    </source>
</evidence>
<proteinExistence type="inferred from homology"/>
<keyword evidence="9" id="KW-1185">Reference proteome</keyword>
<organism evidence="8 9">
    <name type="scientific">Advenella incenata</name>
    <dbReference type="NCBI Taxonomy" id="267800"/>
    <lineage>
        <taxon>Bacteria</taxon>
        <taxon>Pseudomonadati</taxon>
        <taxon>Pseudomonadota</taxon>
        <taxon>Betaproteobacteria</taxon>
        <taxon>Burkholderiales</taxon>
        <taxon>Alcaligenaceae</taxon>
    </lineage>
</organism>
<dbReference type="SMART" id="SM00062">
    <property type="entry name" value="PBPb"/>
    <property type="match status" value="1"/>
</dbReference>
<comment type="similarity">
    <text evidence="2">Belongs to the bacterial solute-binding protein SsuA/TauA family.</text>
</comment>